<feature type="signal peptide" evidence="1">
    <location>
        <begin position="1"/>
        <end position="18"/>
    </location>
</feature>
<reference evidence="2 3" key="1">
    <citation type="submission" date="2021-08" db="EMBL/GenBank/DDBJ databases">
        <title>complete genome sequencing of Deefgea sp. D25.</title>
        <authorList>
            <person name="Bae J.-W."/>
            <person name="Gim D.-H."/>
        </authorList>
    </citation>
    <scope>NUCLEOTIDE SEQUENCE [LARGE SCALE GENOMIC DNA]</scope>
    <source>
        <strain evidence="2 3">D25</strain>
    </source>
</reference>
<proteinExistence type="predicted"/>
<dbReference type="InterPro" id="IPR008969">
    <property type="entry name" value="CarboxyPept-like_regulatory"/>
</dbReference>
<dbReference type="InterPro" id="IPR000015">
    <property type="entry name" value="Fimb_usher"/>
</dbReference>
<dbReference type="PANTHER" id="PTHR30451:SF5">
    <property type="entry name" value="SLR0019 PROTEIN"/>
    <property type="match status" value="1"/>
</dbReference>
<evidence type="ECO:0000313" key="3">
    <source>
        <dbReference type="Proteomes" id="UP000825679"/>
    </source>
</evidence>
<keyword evidence="1" id="KW-0732">Signal</keyword>
<keyword evidence="3" id="KW-1185">Reference proteome</keyword>
<evidence type="ECO:0000313" key="2">
    <source>
        <dbReference type="EMBL" id="QZA77856.1"/>
    </source>
</evidence>
<name>A0ABX8Z5L1_9NEIS</name>
<evidence type="ECO:0000256" key="1">
    <source>
        <dbReference type="SAM" id="SignalP"/>
    </source>
</evidence>
<dbReference type="RefSeq" id="WP_221006235.1">
    <property type="nucleotide sequence ID" value="NZ_CP081150.1"/>
</dbReference>
<accession>A0ABX8Z5L1</accession>
<dbReference type="Pfam" id="PF00577">
    <property type="entry name" value="Usher"/>
    <property type="match status" value="1"/>
</dbReference>
<dbReference type="InterPro" id="IPR042186">
    <property type="entry name" value="FimD_plug_dom"/>
</dbReference>
<dbReference type="EMBL" id="CP081150">
    <property type="protein sequence ID" value="QZA77856.1"/>
    <property type="molecule type" value="Genomic_DNA"/>
</dbReference>
<dbReference type="Proteomes" id="UP000825679">
    <property type="component" value="Chromosome"/>
</dbReference>
<dbReference type="Gene3D" id="2.60.40.3110">
    <property type="match status" value="1"/>
</dbReference>
<protein>
    <submittedName>
        <fullName evidence="2">Fimbria/pilus outer membrane usher protein</fullName>
    </submittedName>
</protein>
<dbReference type="PANTHER" id="PTHR30451">
    <property type="entry name" value="OUTER MEMBRANE USHER PROTEIN"/>
    <property type="match status" value="1"/>
</dbReference>
<feature type="chain" id="PRO_5046484813" evidence="1">
    <location>
        <begin position="19"/>
        <end position="761"/>
    </location>
</feature>
<dbReference type="Gene3D" id="2.60.40.2610">
    <property type="entry name" value="Outer membrane usher protein FimD, plug domain"/>
    <property type="match status" value="1"/>
</dbReference>
<sequence>MQALNASLFFFALQCAVAAEPLLLALTLNGVPQGDIAALYERGQYWLAAESLKGLEFDTTQTILYEGERYVLISALKDLQSQFNENEMTLNLTAAAQHFGEHEIVLNQDPRQLYSAPAPFSWYLNYQLSLLKQSQTDGLGFQFNPSININQGYFNFRSEHSYSQQNQQAEWRRISTTLEYDIPEAMLRLSFGDLVPASGPLGQSLAMAGVGVARVFAMQPNFSASPAFQLQTAVTQTSTADIFLNGQQIASQTLPPGVYNFNDLRYYTGLQNVEIVIRDSSGNTRRYQTPYYFDDSLLKAGLSEFNYNLGVARKNGSFDQYQGLAYAGYQRFGISDWLTMGAQASGKSDSHRAGLFANIKLSNYGTLGSAISWAKHKNQDSGSAQELQYRFVDQNLSISANARRQDENFRQRNPLFAELSAPDWFANVGISWGQSSLGNVSLNLGRQMGANEEQTFTLYQLGYSFSPSNKVSINTQLQYQQHTNKSQLRGFLNLSWNFDQGRSLYASSRYQDGKAFNSATFNQSAPSGIGWGYSASVQQQEESTDYTAWLQNKQAHGQIDLSLLRSDQANLSANNAQLSWSGAVAYSEGHYALTRPITQSFAIVELPNIPDVSVLQNGSPVGKTDASGRVFMPDLANNSWHQISLAQDEIPLDYSLPELRKDLLTGNHDGQTISFSARSISAVSGQFLDENGQALANRNIKINTANSILELQTTLDGYFYTEDLAPGQYKFRSGTCAGLITVPHSTDIVNEIPSSFCKEEQ</sequence>
<dbReference type="SUPFAM" id="SSF49464">
    <property type="entry name" value="Carboxypeptidase regulatory domain-like"/>
    <property type="match status" value="1"/>
</dbReference>
<organism evidence="2 3">
    <name type="scientific">Deefgea tanakiae</name>
    <dbReference type="NCBI Taxonomy" id="2865840"/>
    <lineage>
        <taxon>Bacteria</taxon>
        <taxon>Pseudomonadati</taxon>
        <taxon>Pseudomonadota</taxon>
        <taxon>Betaproteobacteria</taxon>
        <taxon>Neisseriales</taxon>
        <taxon>Chitinibacteraceae</taxon>
        <taxon>Deefgea</taxon>
    </lineage>
</organism>
<gene>
    <name evidence="2" type="ORF">K4H28_16580</name>
</gene>